<dbReference type="CDD" id="cd15489">
    <property type="entry name" value="PHD_SF"/>
    <property type="match status" value="1"/>
</dbReference>
<dbReference type="InterPro" id="IPR002110">
    <property type="entry name" value="Ankyrin_rpt"/>
</dbReference>
<dbReference type="InterPro" id="IPR046349">
    <property type="entry name" value="C1-like_sf"/>
</dbReference>
<dbReference type="eggNOG" id="KOG0504">
    <property type="taxonomic scope" value="Eukaryota"/>
</dbReference>
<evidence type="ECO:0000313" key="6">
    <source>
        <dbReference type="Proteomes" id="UP000007266"/>
    </source>
</evidence>
<dbReference type="Proteomes" id="UP000007266">
    <property type="component" value="Unassembled WGS sequence"/>
</dbReference>
<dbReference type="PANTHER" id="PTHR24171">
    <property type="entry name" value="ANKYRIN REPEAT DOMAIN-CONTAINING PROTEIN 39-RELATED"/>
    <property type="match status" value="1"/>
</dbReference>
<dbReference type="STRING" id="7070.D7EI16"/>
<sequence>MSRPDLFCLYCRNKASKGPKCIKCDRVFHPKCVERLNIEVIDDEQVICCTGMEEKSDDVLEFLKSEEFSELEIKIQRSRDDGGYSNTNSSKLKTTIPSKNLTTRREQQKDLIDVGPKKLRDNNSTVKTADFDIEKVERDNDRSSNGWIQVQSKRRINKKWSGVRGKANTEKSSGLTAANRKAYIYAGNFENSTKEEDVKDYLSKIFPNETIEQLQEAIFNGNLNQVDKIIAETLAIQWNRIELLAQENSEELNRSDELVQVAKIRKLNKNVITTGRFDRNETTPLTAAILSGKLDEAKVLLEEGTDSCKADSNQQTPLLAAVRSKSLEAVRLLLHYGANLTIPTAFLEAINLNCSEIVKYFIENGADVNKQYRDGFTPLTKAIDNGNVKIVKVLLNSGADVNLANDEGETPLRIATNKRSIFIVYLLVEKGADMDLAREDLEEFAEDDEDFYTYYQNLQMNNSNSWIIFDVISI</sequence>
<evidence type="ECO:0000256" key="4">
    <source>
        <dbReference type="SAM" id="MobiDB-lite"/>
    </source>
</evidence>
<protein>
    <submittedName>
        <fullName evidence="5">Uncharacterized protein</fullName>
    </submittedName>
</protein>
<feature type="region of interest" description="Disordered" evidence="4">
    <location>
        <begin position="79"/>
        <end position="109"/>
    </location>
</feature>
<accession>D7EI16</accession>
<dbReference type="GO" id="GO:0005737">
    <property type="term" value="C:cytoplasm"/>
    <property type="evidence" value="ECO:0000318"/>
    <property type="project" value="GO_Central"/>
</dbReference>
<dbReference type="EMBL" id="KQ971689">
    <property type="protein sequence ID" value="EFA13118.1"/>
    <property type="molecule type" value="Genomic_DNA"/>
</dbReference>
<evidence type="ECO:0000313" key="5">
    <source>
        <dbReference type="EMBL" id="EFA13118.1"/>
    </source>
</evidence>
<dbReference type="PhylomeDB" id="D7EI16"/>
<dbReference type="InParanoid" id="D7EI16"/>
<reference evidence="5 6" key="2">
    <citation type="journal article" date="2010" name="Nucleic Acids Res.">
        <title>BeetleBase in 2010: revisions to provide comprehensive genomic information for Tribolium castaneum.</title>
        <authorList>
            <person name="Kim H.S."/>
            <person name="Murphy T."/>
            <person name="Xia J."/>
            <person name="Caragea D."/>
            <person name="Park Y."/>
            <person name="Beeman R.W."/>
            <person name="Lorenzen M.D."/>
            <person name="Butcher S."/>
            <person name="Manak J.R."/>
            <person name="Brown S.J."/>
        </authorList>
    </citation>
    <scope>NUCLEOTIDE SEQUENCE [LARGE SCALE GENOMIC DNA]</scope>
    <source>
        <strain evidence="5 6">Georgia GA2</strain>
    </source>
</reference>
<dbReference type="PROSITE" id="PS50088">
    <property type="entry name" value="ANK_REPEAT"/>
    <property type="match status" value="4"/>
</dbReference>
<feature type="repeat" description="ANK" evidence="3">
    <location>
        <begin position="374"/>
        <end position="406"/>
    </location>
</feature>
<keyword evidence="1" id="KW-0677">Repeat</keyword>
<evidence type="ECO:0000256" key="1">
    <source>
        <dbReference type="ARBA" id="ARBA00022737"/>
    </source>
</evidence>
<proteinExistence type="predicted"/>
<organism evidence="5 6">
    <name type="scientific">Tribolium castaneum</name>
    <name type="common">Red flour beetle</name>
    <dbReference type="NCBI Taxonomy" id="7070"/>
    <lineage>
        <taxon>Eukaryota</taxon>
        <taxon>Metazoa</taxon>
        <taxon>Ecdysozoa</taxon>
        <taxon>Arthropoda</taxon>
        <taxon>Hexapoda</taxon>
        <taxon>Insecta</taxon>
        <taxon>Pterygota</taxon>
        <taxon>Neoptera</taxon>
        <taxon>Endopterygota</taxon>
        <taxon>Coleoptera</taxon>
        <taxon>Polyphaga</taxon>
        <taxon>Cucujiformia</taxon>
        <taxon>Tenebrionidae</taxon>
        <taxon>Tenebrionidae incertae sedis</taxon>
        <taxon>Tribolium</taxon>
    </lineage>
</organism>
<dbReference type="PROSITE" id="PS50297">
    <property type="entry name" value="ANK_REP_REGION"/>
    <property type="match status" value="3"/>
</dbReference>
<keyword evidence="2 3" id="KW-0040">ANK repeat</keyword>
<feature type="repeat" description="ANK" evidence="3">
    <location>
        <begin position="313"/>
        <end position="345"/>
    </location>
</feature>
<evidence type="ECO:0000256" key="2">
    <source>
        <dbReference type="ARBA" id="ARBA00023043"/>
    </source>
</evidence>
<dbReference type="SMART" id="SM00248">
    <property type="entry name" value="ANK"/>
    <property type="match status" value="5"/>
</dbReference>
<gene>
    <name evidence="5" type="primary">GLEAN_06832</name>
    <name evidence="5" type="ORF">TcasGA2_TC006832</name>
</gene>
<dbReference type="Gene3D" id="1.25.40.20">
    <property type="entry name" value="Ankyrin repeat-containing domain"/>
    <property type="match status" value="2"/>
</dbReference>
<feature type="compositionally biased region" description="Polar residues" evidence="4">
    <location>
        <begin position="84"/>
        <end position="101"/>
    </location>
</feature>
<dbReference type="SUPFAM" id="SSF48403">
    <property type="entry name" value="Ankyrin repeat"/>
    <property type="match status" value="1"/>
</dbReference>
<keyword evidence="6" id="KW-1185">Reference proteome</keyword>
<feature type="repeat" description="ANK" evidence="3">
    <location>
        <begin position="280"/>
        <end position="312"/>
    </location>
</feature>
<dbReference type="SUPFAM" id="SSF57889">
    <property type="entry name" value="Cysteine-rich domain"/>
    <property type="match status" value="1"/>
</dbReference>
<feature type="repeat" description="ANK" evidence="3">
    <location>
        <begin position="407"/>
        <end position="439"/>
    </location>
</feature>
<name>D7EI16_TRICA</name>
<evidence type="ECO:0000256" key="3">
    <source>
        <dbReference type="PROSITE-ProRule" id="PRU00023"/>
    </source>
</evidence>
<dbReference type="PANTHER" id="PTHR24171:SF10">
    <property type="entry name" value="ANKYRIN REPEAT DOMAIN-CONTAINING PROTEIN 29-LIKE"/>
    <property type="match status" value="1"/>
</dbReference>
<reference evidence="5 6" key="1">
    <citation type="journal article" date="2008" name="Nature">
        <title>The genome of the model beetle and pest Tribolium castaneum.</title>
        <authorList>
            <consortium name="Tribolium Genome Sequencing Consortium"/>
            <person name="Richards S."/>
            <person name="Gibbs R.A."/>
            <person name="Weinstock G.M."/>
            <person name="Brown S.J."/>
            <person name="Denell R."/>
            <person name="Beeman R.W."/>
            <person name="Gibbs R."/>
            <person name="Beeman R.W."/>
            <person name="Brown S.J."/>
            <person name="Bucher G."/>
            <person name="Friedrich M."/>
            <person name="Grimmelikhuijzen C.J."/>
            <person name="Klingler M."/>
            <person name="Lorenzen M."/>
            <person name="Richards S."/>
            <person name="Roth S."/>
            <person name="Schroder R."/>
            <person name="Tautz D."/>
            <person name="Zdobnov E.M."/>
            <person name="Muzny D."/>
            <person name="Gibbs R.A."/>
            <person name="Weinstock G.M."/>
            <person name="Attaway T."/>
            <person name="Bell S."/>
            <person name="Buhay C.J."/>
            <person name="Chandrabose M.N."/>
            <person name="Chavez D."/>
            <person name="Clerk-Blankenburg K.P."/>
            <person name="Cree A."/>
            <person name="Dao M."/>
            <person name="Davis C."/>
            <person name="Chacko J."/>
            <person name="Dinh H."/>
            <person name="Dugan-Rocha S."/>
            <person name="Fowler G."/>
            <person name="Garner T.T."/>
            <person name="Garnes J."/>
            <person name="Gnirke A."/>
            <person name="Hawes A."/>
            <person name="Hernandez J."/>
            <person name="Hines S."/>
            <person name="Holder M."/>
            <person name="Hume J."/>
            <person name="Jhangiani S.N."/>
            <person name="Joshi V."/>
            <person name="Khan Z.M."/>
            <person name="Jackson L."/>
            <person name="Kovar C."/>
            <person name="Kowis A."/>
            <person name="Lee S."/>
            <person name="Lewis L.R."/>
            <person name="Margolis J."/>
            <person name="Morgan M."/>
            <person name="Nazareth L.V."/>
            <person name="Nguyen N."/>
            <person name="Okwuonu G."/>
            <person name="Parker D."/>
            <person name="Richards S."/>
            <person name="Ruiz S.J."/>
            <person name="Santibanez J."/>
            <person name="Savard J."/>
            <person name="Scherer S.E."/>
            <person name="Schneider B."/>
            <person name="Sodergren E."/>
            <person name="Tautz D."/>
            <person name="Vattahil S."/>
            <person name="Villasana D."/>
            <person name="White C.S."/>
            <person name="Wright R."/>
            <person name="Park Y."/>
            <person name="Beeman R.W."/>
            <person name="Lord J."/>
            <person name="Oppert B."/>
            <person name="Lorenzen M."/>
            <person name="Brown S."/>
            <person name="Wang L."/>
            <person name="Savard J."/>
            <person name="Tautz D."/>
            <person name="Richards S."/>
            <person name="Weinstock G."/>
            <person name="Gibbs R.A."/>
            <person name="Liu Y."/>
            <person name="Worley K."/>
            <person name="Weinstock G."/>
            <person name="Elsik C.G."/>
            <person name="Reese J.T."/>
            <person name="Elhaik E."/>
            <person name="Landan G."/>
            <person name="Graur D."/>
            <person name="Arensburger P."/>
            <person name="Atkinson P."/>
            <person name="Beeman R.W."/>
            <person name="Beidler J."/>
            <person name="Brown S.J."/>
            <person name="Demuth J.P."/>
            <person name="Drury D.W."/>
            <person name="Du Y.Z."/>
            <person name="Fujiwara H."/>
            <person name="Lorenzen M."/>
            <person name="Maselli V."/>
            <person name="Osanai M."/>
            <person name="Park Y."/>
            <person name="Robertson H.M."/>
            <person name="Tu Z."/>
            <person name="Wang J.J."/>
            <person name="Wang S."/>
            <person name="Richards S."/>
            <person name="Song H."/>
            <person name="Zhang L."/>
            <person name="Sodergren E."/>
            <person name="Werner D."/>
            <person name="Stanke M."/>
            <person name="Morgenstern B."/>
            <person name="Solovyev V."/>
            <person name="Kosarev P."/>
            <person name="Brown G."/>
            <person name="Chen H.C."/>
            <person name="Ermolaeva O."/>
            <person name="Hlavina W."/>
            <person name="Kapustin Y."/>
            <person name="Kiryutin B."/>
            <person name="Kitts P."/>
            <person name="Maglott D."/>
            <person name="Pruitt K."/>
            <person name="Sapojnikov V."/>
            <person name="Souvorov A."/>
            <person name="Mackey A.J."/>
            <person name="Waterhouse R.M."/>
            <person name="Wyder S."/>
            <person name="Zdobnov E.M."/>
            <person name="Zdobnov E.M."/>
            <person name="Wyder S."/>
            <person name="Kriventseva E.V."/>
            <person name="Kadowaki T."/>
            <person name="Bork P."/>
            <person name="Aranda M."/>
            <person name="Bao R."/>
            <person name="Beermann A."/>
            <person name="Berns N."/>
            <person name="Bolognesi R."/>
            <person name="Bonneton F."/>
            <person name="Bopp D."/>
            <person name="Brown S.J."/>
            <person name="Bucher G."/>
            <person name="Butts T."/>
            <person name="Chaumot A."/>
            <person name="Denell R.E."/>
            <person name="Ferrier D.E."/>
            <person name="Friedrich M."/>
            <person name="Gordon C.M."/>
            <person name="Jindra M."/>
            <person name="Klingler M."/>
            <person name="Lan Q."/>
            <person name="Lattorff H.M."/>
            <person name="Laudet V."/>
            <person name="von Levetsow C."/>
            <person name="Liu Z."/>
            <person name="Lutz R."/>
            <person name="Lynch J.A."/>
            <person name="da Fonseca R.N."/>
            <person name="Posnien N."/>
            <person name="Reuter R."/>
            <person name="Roth S."/>
            <person name="Savard J."/>
            <person name="Schinko J.B."/>
            <person name="Schmitt C."/>
            <person name="Schoppmeier M."/>
            <person name="Schroder R."/>
            <person name="Shippy T.D."/>
            <person name="Simonnet F."/>
            <person name="Marques-Souza H."/>
            <person name="Tautz D."/>
            <person name="Tomoyasu Y."/>
            <person name="Trauner J."/>
            <person name="Van der Zee M."/>
            <person name="Vervoort M."/>
            <person name="Wittkopp N."/>
            <person name="Wimmer E.A."/>
            <person name="Yang X."/>
            <person name="Jones A.K."/>
            <person name="Sattelle D.B."/>
            <person name="Ebert P.R."/>
            <person name="Nelson D."/>
            <person name="Scott J.G."/>
            <person name="Beeman R.W."/>
            <person name="Muthukrishnan S."/>
            <person name="Kramer K.J."/>
            <person name="Arakane Y."/>
            <person name="Beeman R.W."/>
            <person name="Zhu Q."/>
            <person name="Hogenkamp D."/>
            <person name="Dixit R."/>
            <person name="Oppert B."/>
            <person name="Jiang H."/>
            <person name="Zou Z."/>
            <person name="Marshall J."/>
            <person name="Elpidina E."/>
            <person name="Vinokurov K."/>
            <person name="Oppert C."/>
            <person name="Zou Z."/>
            <person name="Evans J."/>
            <person name="Lu Z."/>
            <person name="Zhao P."/>
            <person name="Sumathipala N."/>
            <person name="Altincicek B."/>
            <person name="Vilcinskas A."/>
            <person name="Williams M."/>
            <person name="Hultmark D."/>
            <person name="Hetru C."/>
            <person name="Jiang H."/>
            <person name="Grimmelikhuijzen C.J."/>
            <person name="Hauser F."/>
            <person name="Cazzamali G."/>
            <person name="Williamson M."/>
            <person name="Park Y."/>
            <person name="Li B."/>
            <person name="Tanaka Y."/>
            <person name="Predel R."/>
            <person name="Neupert S."/>
            <person name="Schachtner J."/>
            <person name="Verleyen P."/>
            <person name="Raible F."/>
            <person name="Bork P."/>
            <person name="Friedrich M."/>
            <person name="Walden K.K."/>
            <person name="Robertson H.M."/>
            <person name="Angeli S."/>
            <person name="Foret S."/>
            <person name="Bucher G."/>
            <person name="Schuetz S."/>
            <person name="Maleszka R."/>
            <person name="Wimmer E.A."/>
            <person name="Beeman R.W."/>
            <person name="Lorenzen M."/>
            <person name="Tomoyasu Y."/>
            <person name="Miller S.C."/>
            <person name="Grossmann D."/>
            <person name="Bucher G."/>
        </authorList>
    </citation>
    <scope>NUCLEOTIDE SEQUENCE [LARGE SCALE GENOMIC DNA]</scope>
    <source>
        <strain evidence="5 6">Georgia GA2</strain>
    </source>
</reference>
<dbReference type="HOGENOM" id="CLU_576640_0_0_1"/>
<dbReference type="AlphaFoldDB" id="D7EI16"/>
<dbReference type="InterPro" id="IPR036770">
    <property type="entry name" value="Ankyrin_rpt-contain_sf"/>
</dbReference>
<dbReference type="Pfam" id="PF12796">
    <property type="entry name" value="Ank_2"/>
    <property type="match status" value="2"/>
</dbReference>